<protein>
    <submittedName>
        <fullName evidence="1">Uncharacterized protein</fullName>
    </submittedName>
</protein>
<gene>
    <name evidence="1" type="ORF">P7K49_027777</name>
</gene>
<accession>A0ABQ9UAD8</accession>
<evidence type="ECO:0000313" key="2">
    <source>
        <dbReference type="Proteomes" id="UP001266305"/>
    </source>
</evidence>
<evidence type="ECO:0000313" key="1">
    <source>
        <dbReference type="EMBL" id="KAK2094039.1"/>
    </source>
</evidence>
<keyword evidence="2" id="KW-1185">Reference proteome</keyword>
<comment type="caution">
    <text evidence="1">The sequence shown here is derived from an EMBL/GenBank/DDBJ whole genome shotgun (WGS) entry which is preliminary data.</text>
</comment>
<sequence length="100" mass="11340">MFAERAIVEEPTGIECTSLDLAKAGKSLDQSNQQHFEFYGVSCRLVIRALQRISRESKKSRHSHLTEFTDTLQSPQQTGGIRCRCYSHVVLSSSSSKRRH</sequence>
<organism evidence="1 2">
    <name type="scientific">Saguinus oedipus</name>
    <name type="common">Cotton-top tamarin</name>
    <name type="synonym">Oedipomidas oedipus</name>
    <dbReference type="NCBI Taxonomy" id="9490"/>
    <lineage>
        <taxon>Eukaryota</taxon>
        <taxon>Metazoa</taxon>
        <taxon>Chordata</taxon>
        <taxon>Craniata</taxon>
        <taxon>Vertebrata</taxon>
        <taxon>Euteleostomi</taxon>
        <taxon>Mammalia</taxon>
        <taxon>Eutheria</taxon>
        <taxon>Euarchontoglires</taxon>
        <taxon>Primates</taxon>
        <taxon>Haplorrhini</taxon>
        <taxon>Platyrrhini</taxon>
        <taxon>Cebidae</taxon>
        <taxon>Callitrichinae</taxon>
        <taxon>Saguinus</taxon>
    </lineage>
</organism>
<name>A0ABQ9UAD8_SAGOE</name>
<dbReference type="Proteomes" id="UP001266305">
    <property type="component" value="Unassembled WGS sequence"/>
</dbReference>
<dbReference type="EMBL" id="JASSZA010000014">
    <property type="protein sequence ID" value="KAK2094039.1"/>
    <property type="molecule type" value="Genomic_DNA"/>
</dbReference>
<reference evidence="1 2" key="1">
    <citation type="submission" date="2023-05" db="EMBL/GenBank/DDBJ databases">
        <title>B98-5 Cell Line De Novo Hybrid Assembly: An Optical Mapping Approach.</title>
        <authorList>
            <person name="Kananen K."/>
            <person name="Auerbach J.A."/>
            <person name="Kautto E."/>
            <person name="Blachly J.S."/>
        </authorList>
    </citation>
    <scope>NUCLEOTIDE SEQUENCE [LARGE SCALE GENOMIC DNA]</scope>
    <source>
        <strain evidence="1">B95-8</strain>
        <tissue evidence="1">Cell line</tissue>
    </source>
</reference>
<proteinExistence type="predicted"/>